<keyword evidence="5" id="KW-0143">Chaperone</keyword>
<keyword evidence="7" id="KW-0966">Cell projection</keyword>
<dbReference type="GO" id="GO:0071973">
    <property type="term" value="P:bacterial-type flagellum-dependent cell motility"/>
    <property type="evidence" value="ECO:0007669"/>
    <property type="project" value="TreeGrafter"/>
</dbReference>
<evidence type="ECO:0000256" key="4">
    <source>
        <dbReference type="ARBA" id="ARBA00022795"/>
    </source>
</evidence>
<keyword evidence="7" id="KW-0969">Cilium</keyword>
<evidence type="ECO:0000256" key="1">
    <source>
        <dbReference type="ARBA" id="ARBA00004514"/>
    </source>
</evidence>
<protein>
    <recommendedName>
        <fullName evidence="6">Flagellar secretion chaperone FliS</fullName>
    </recommendedName>
</protein>
<comment type="subcellular location">
    <subcellularLocation>
        <location evidence="1 6">Cytoplasm</location>
        <location evidence="1 6">Cytosol</location>
    </subcellularLocation>
</comment>
<proteinExistence type="inferred from homology"/>
<evidence type="ECO:0000256" key="3">
    <source>
        <dbReference type="ARBA" id="ARBA00022490"/>
    </source>
</evidence>
<dbReference type="Proteomes" id="UP000319619">
    <property type="component" value="Unassembled WGS sequence"/>
</dbReference>
<keyword evidence="7" id="KW-0282">Flagellum</keyword>
<accession>A0A532UZW3</accession>
<dbReference type="PANTHER" id="PTHR34773">
    <property type="entry name" value="FLAGELLAR SECRETION CHAPERONE FLIS"/>
    <property type="match status" value="1"/>
</dbReference>
<dbReference type="GO" id="GO:0044780">
    <property type="term" value="P:bacterial-type flagellum assembly"/>
    <property type="evidence" value="ECO:0007669"/>
    <property type="project" value="InterPro"/>
</dbReference>
<evidence type="ECO:0000313" key="8">
    <source>
        <dbReference type="Proteomes" id="UP000319619"/>
    </source>
</evidence>
<evidence type="ECO:0000256" key="2">
    <source>
        <dbReference type="ARBA" id="ARBA00008787"/>
    </source>
</evidence>
<dbReference type="NCBIfam" id="TIGR00208">
    <property type="entry name" value="fliS"/>
    <property type="match status" value="1"/>
</dbReference>
<comment type="similarity">
    <text evidence="2 6">Belongs to the FliS family.</text>
</comment>
<dbReference type="PIRSF" id="PIRSF039090">
    <property type="entry name" value="Flis"/>
    <property type="match status" value="1"/>
</dbReference>
<dbReference type="Gene3D" id="1.20.120.340">
    <property type="entry name" value="Flagellar protein FliS"/>
    <property type="match status" value="1"/>
</dbReference>
<organism evidence="7 8">
    <name type="scientific">candidate division LCP-89 bacterium B3_LCP</name>
    <dbReference type="NCBI Taxonomy" id="2012998"/>
    <lineage>
        <taxon>Bacteria</taxon>
        <taxon>Pseudomonadati</taxon>
        <taxon>Bacteria division LCP-89</taxon>
    </lineage>
</organism>
<dbReference type="GO" id="GO:0005829">
    <property type="term" value="C:cytosol"/>
    <property type="evidence" value="ECO:0007669"/>
    <property type="project" value="UniProtKB-SubCell"/>
</dbReference>
<reference evidence="7 8" key="1">
    <citation type="submission" date="2017-06" db="EMBL/GenBank/DDBJ databases">
        <title>Novel microbial phyla capable of carbon fixation and sulfur reduction in deep-sea sediments.</title>
        <authorList>
            <person name="Huang J."/>
            <person name="Baker B."/>
            <person name="Wang Y."/>
        </authorList>
    </citation>
    <scope>NUCLEOTIDE SEQUENCE [LARGE SCALE GENOMIC DNA]</scope>
    <source>
        <strain evidence="7">B3_LCP</strain>
    </source>
</reference>
<gene>
    <name evidence="7" type="primary">fliS</name>
    <name evidence="7" type="ORF">CEE37_08040</name>
</gene>
<keyword evidence="4 6" id="KW-1005">Bacterial flagellum biogenesis</keyword>
<evidence type="ECO:0000313" key="7">
    <source>
        <dbReference type="EMBL" id="TKJ40267.1"/>
    </source>
</evidence>
<dbReference type="AlphaFoldDB" id="A0A532UZW3"/>
<dbReference type="PANTHER" id="PTHR34773:SF1">
    <property type="entry name" value="FLAGELLAR SECRETION CHAPERONE FLIS"/>
    <property type="match status" value="1"/>
</dbReference>
<keyword evidence="3 6" id="KW-0963">Cytoplasm</keyword>
<dbReference type="Pfam" id="PF02561">
    <property type="entry name" value="FliS"/>
    <property type="match status" value="1"/>
</dbReference>
<dbReference type="SUPFAM" id="SSF101116">
    <property type="entry name" value="Flagellar export chaperone FliS"/>
    <property type="match status" value="1"/>
</dbReference>
<dbReference type="CDD" id="cd16098">
    <property type="entry name" value="FliS"/>
    <property type="match status" value="1"/>
</dbReference>
<name>A0A532UZW3_UNCL8</name>
<dbReference type="EMBL" id="NJBN01000005">
    <property type="protein sequence ID" value="TKJ40267.1"/>
    <property type="molecule type" value="Genomic_DNA"/>
</dbReference>
<sequence length="129" mass="14636">MSYFNPYEAYNQVQIETADQKKLILMVYDAATRFCREACTAISSGNVQYKGIAIQKAYDAIAELRKSLDMERGKDVAEALNKLYAFLGHQLTLANLNNDTEVLNSVITVLTDMRDTWVEIFEKETVPVD</sequence>
<evidence type="ECO:0000256" key="6">
    <source>
        <dbReference type="PIRNR" id="PIRNR039090"/>
    </source>
</evidence>
<dbReference type="InterPro" id="IPR003713">
    <property type="entry name" value="FliS"/>
</dbReference>
<dbReference type="InterPro" id="IPR036584">
    <property type="entry name" value="FliS_sf"/>
</dbReference>
<comment type="caution">
    <text evidence="7">The sequence shown here is derived from an EMBL/GenBank/DDBJ whole genome shotgun (WGS) entry which is preliminary data.</text>
</comment>
<evidence type="ECO:0000256" key="5">
    <source>
        <dbReference type="ARBA" id="ARBA00023186"/>
    </source>
</evidence>